<keyword evidence="2" id="KW-1185">Reference proteome</keyword>
<evidence type="ECO:0000313" key="1">
    <source>
        <dbReference type="EMBL" id="KAI3704032.1"/>
    </source>
</evidence>
<sequence length="163" mass="18544">MLHGLILTAIHNHNHPNMAFAKAFVKLLRDFSCRESARRVLDKSFESSLKVVKESLEEYSSPDFSGDYSETEPIQRLNLHTAMTNGRHLLWLTERMIELRVADMAVKEWSDQAAFIVDLQRAFRDDAWRNIVPGLPAVVLRCTCKLANAVAGIILASRQGFEF</sequence>
<protein>
    <submittedName>
        <fullName evidence="1">Uncharacterized protein</fullName>
    </submittedName>
</protein>
<proteinExistence type="predicted"/>
<evidence type="ECO:0000313" key="2">
    <source>
        <dbReference type="Proteomes" id="UP001056120"/>
    </source>
</evidence>
<dbReference type="EMBL" id="CM042042">
    <property type="protein sequence ID" value="KAI3704032.1"/>
    <property type="molecule type" value="Genomic_DNA"/>
</dbReference>
<dbReference type="Proteomes" id="UP001056120">
    <property type="component" value="Linkage Group LG25"/>
</dbReference>
<name>A0ACB9A1E8_9ASTR</name>
<reference evidence="2" key="1">
    <citation type="journal article" date="2022" name="Mol. Ecol. Resour.">
        <title>The genomes of chicory, endive, great burdock and yacon provide insights into Asteraceae palaeo-polyploidization history and plant inulin production.</title>
        <authorList>
            <person name="Fan W."/>
            <person name="Wang S."/>
            <person name="Wang H."/>
            <person name="Wang A."/>
            <person name="Jiang F."/>
            <person name="Liu H."/>
            <person name="Zhao H."/>
            <person name="Xu D."/>
            <person name="Zhang Y."/>
        </authorList>
    </citation>
    <scope>NUCLEOTIDE SEQUENCE [LARGE SCALE GENOMIC DNA]</scope>
    <source>
        <strain evidence="2">cv. Yunnan</strain>
    </source>
</reference>
<reference evidence="1 2" key="2">
    <citation type="journal article" date="2022" name="Mol. Ecol. Resour.">
        <title>The genomes of chicory, endive, great burdock and yacon provide insights into Asteraceae paleo-polyploidization history and plant inulin production.</title>
        <authorList>
            <person name="Fan W."/>
            <person name="Wang S."/>
            <person name="Wang H."/>
            <person name="Wang A."/>
            <person name="Jiang F."/>
            <person name="Liu H."/>
            <person name="Zhao H."/>
            <person name="Xu D."/>
            <person name="Zhang Y."/>
        </authorList>
    </citation>
    <scope>NUCLEOTIDE SEQUENCE [LARGE SCALE GENOMIC DNA]</scope>
    <source>
        <strain evidence="2">cv. Yunnan</strain>
        <tissue evidence="1">Leaves</tissue>
    </source>
</reference>
<comment type="caution">
    <text evidence="1">The sequence shown here is derived from an EMBL/GenBank/DDBJ whole genome shotgun (WGS) entry which is preliminary data.</text>
</comment>
<accession>A0ACB9A1E8</accession>
<gene>
    <name evidence="1" type="ORF">L1987_74238</name>
</gene>
<organism evidence="1 2">
    <name type="scientific">Smallanthus sonchifolius</name>
    <dbReference type="NCBI Taxonomy" id="185202"/>
    <lineage>
        <taxon>Eukaryota</taxon>
        <taxon>Viridiplantae</taxon>
        <taxon>Streptophyta</taxon>
        <taxon>Embryophyta</taxon>
        <taxon>Tracheophyta</taxon>
        <taxon>Spermatophyta</taxon>
        <taxon>Magnoliopsida</taxon>
        <taxon>eudicotyledons</taxon>
        <taxon>Gunneridae</taxon>
        <taxon>Pentapetalae</taxon>
        <taxon>asterids</taxon>
        <taxon>campanulids</taxon>
        <taxon>Asterales</taxon>
        <taxon>Asteraceae</taxon>
        <taxon>Asteroideae</taxon>
        <taxon>Heliantheae alliance</taxon>
        <taxon>Millerieae</taxon>
        <taxon>Smallanthus</taxon>
    </lineage>
</organism>